<dbReference type="InParanoid" id="A0A0M8KB40"/>
<reference evidence="3" key="2">
    <citation type="submission" date="2015-08" db="EMBL/GenBank/DDBJ databases">
        <title>Draft Genome Sequence of a Heterotrophic Facultative Anaerobic Bacterium Ardenticatena maritima Strain 110S.</title>
        <authorList>
            <person name="Kawaichi S."/>
            <person name="Yoshida T."/>
            <person name="Sako Y."/>
            <person name="Nakamura R."/>
        </authorList>
    </citation>
    <scope>NUCLEOTIDE SEQUENCE [LARGE SCALE GENOMIC DNA]</scope>
    <source>
        <strain evidence="3">110S</strain>
    </source>
</reference>
<accession>A0A0M8KB40</accession>
<keyword evidence="3" id="KW-1185">Reference proteome</keyword>
<organism evidence="2 3">
    <name type="scientific">Ardenticatena maritima</name>
    <dbReference type="NCBI Taxonomy" id="872965"/>
    <lineage>
        <taxon>Bacteria</taxon>
        <taxon>Bacillati</taxon>
        <taxon>Chloroflexota</taxon>
        <taxon>Ardenticatenia</taxon>
        <taxon>Ardenticatenales</taxon>
        <taxon>Ardenticatenaceae</taxon>
        <taxon>Ardenticatena</taxon>
    </lineage>
</organism>
<feature type="region of interest" description="Disordered" evidence="1">
    <location>
        <begin position="26"/>
        <end position="47"/>
    </location>
</feature>
<name>A0A0M8KB40_9CHLR</name>
<dbReference type="Proteomes" id="UP000037784">
    <property type="component" value="Unassembled WGS sequence"/>
</dbReference>
<protein>
    <submittedName>
        <fullName evidence="2">Uncharacterized protein</fullName>
    </submittedName>
</protein>
<proteinExistence type="predicted"/>
<comment type="caution">
    <text evidence="2">The sequence shown here is derived from an EMBL/GenBank/DDBJ whole genome shotgun (WGS) entry which is preliminary data.</text>
</comment>
<dbReference type="EMBL" id="BBZA01000225">
    <property type="protein sequence ID" value="GAP64119.1"/>
    <property type="molecule type" value="Genomic_DNA"/>
</dbReference>
<dbReference type="AlphaFoldDB" id="A0A0M8KB40"/>
<evidence type="ECO:0000256" key="1">
    <source>
        <dbReference type="SAM" id="MobiDB-lite"/>
    </source>
</evidence>
<sequence length="47" mass="5026">MKGACSGNCRPLKVRCHVEGVMEKEKSTAYTEQENLRRSGASGAVGV</sequence>
<evidence type="ECO:0000313" key="3">
    <source>
        <dbReference type="Proteomes" id="UP000037784"/>
    </source>
</evidence>
<evidence type="ECO:0000313" key="2">
    <source>
        <dbReference type="EMBL" id="GAP64119.1"/>
    </source>
</evidence>
<gene>
    <name evidence="2" type="ORF">ARMA_2542</name>
</gene>
<reference evidence="2 3" key="1">
    <citation type="journal article" date="2015" name="Genome Announc.">
        <title>Draft Genome Sequence of a Heterotrophic Facultative Anaerobic Thermophilic Bacterium, Ardenticatena maritima Strain 110ST.</title>
        <authorList>
            <person name="Kawaichi S."/>
            <person name="Yoshida T."/>
            <person name="Sako Y."/>
            <person name="Nakamura R."/>
        </authorList>
    </citation>
    <scope>NUCLEOTIDE SEQUENCE [LARGE SCALE GENOMIC DNA]</scope>
    <source>
        <strain evidence="2 3">110S</strain>
    </source>
</reference>